<dbReference type="GO" id="GO:0016881">
    <property type="term" value="F:acid-amino acid ligase activity"/>
    <property type="evidence" value="ECO:0007669"/>
    <property type="project" value="InterPro"/>
</dbReference>
<dbReference type="SUPFAM" id="SSF53244">
    <property type="entry name" value="MurD-like peptide ligases, peptide-binding domain"/>
    <property type="match status" value="1"/>
</dbReference>
<dbReference type="Proteomes" id="UP000231195">
    <property type="component" value="Unassembled WGS sequence"/>
</dbReference>
<comment type="caution">
    <text evidence="1">The sequence shown here is derived from an EMBL/GenBank/DDBJ whole genome shotgun (WGS) entry which is preliminary data.</text>
</comment>
<name>A0A2M7X5I7_UNCKA</name>
<evidence type="ECO:0000313" key="1">
    <source>
        <dbReference type="EMBL" id="PJA41281.1"/>
    </source>
</evidence>
<accession>A0A2M7X5I7</accession>
<sequence length="367" mass="41813">VLLSIKQKWPDSTVVGVFDMFSSSLKNPAVLTEFDNRFSAADKLYIPKVSAKKDADYKVTGKDIVAAISKTHEHTMYAPQQDVLIFKLISEPLPCVYVLMSSGGMDGLDERLIDRLKHAKATRAMRERLGEYINFTVNEKNIKIPYVINQKRFNIKRSAGKGSPEVIRHELLEMAQENEFDLETHSDAEVFRFMKQQQIGIECSGMVFHVLNAYLLTREIPSLTKLITPTSLFGRIRKSLMPDRWYRNVSADMLTNDKHTVPISDINDIQESDMIRMGVARPGDHVLIITGITRKNGVITEIEYAHSSYKRTVRQGPHTAIIKVVDAKKSLQEQQWQEKTPQGEAYSVHFHPERGDGVRRLKILNTT</sequence>
<proteinExistence type="predicted"/>
<dbReference type="Gene3D" id="3.90.190.20">
    <property type="entry name" value="Mur ligase, C-terminal domain"/>
    <property type="match status" value="1"/>
</dbReference>
<evidence type="ECO:0000313" key="2">
    <source>
        <dbReference type="Proteomes" id="UP000231195"/>
    </source>
</evidence>
<protein>
    <submittedName>
        <fullName evidence="1">Uncharacterized protein</fullName>
    </submittedName>
</protein>
<reference evidence="2" key="1">
    <citation type="submission" date="2017-09" db="EMBL/GenBank/DDBJ databases">
        <title>Depth-based differentiation of microbial function through sediment-hosted aquifers and enrichment of novel symbionts in the deep terrestrial subsurface.</title>
        <authorList>
            <person name="Probst A.J."/>
            <person name="Ladd B."/>
            <person name="Jarett J.K."/>
            <person name="Geller-Mcgrath D.E."/>
            <person name="Sieber C.M.K."/>
            <person name="Emerson J.B."/>
            <person name="Anantharaman K."/>
            <person name="Thomas B.C."/>
            <person name="Malmstrom R."/>
            <person name="Stieglmeier M."/>
            <person name="Klingl A."/>
            <person name="Woyke T."/>
            <person name="Ryan C.M."/>
            <person name="Banfield J.F."/>
        </authorList>
    </citation>
    <scope>NUCLEOTIDE SEQUENCE [LARGE SCALE GENOMIC DNA]</scope>
</reference>
<organism evidence="1 2">
    <name type="scientific">candidate division WWE3 bacterium CG_4_9_14_3_um_filter_39_7</name>
    <dbReference type="NCBI Taxonomy" id="1975080"/>
    <lineage>
        <taxon>Bacteria</taxon>
        <taxon>Katanobacteria</taxon>
    </lineage>
</organism>
<feature type="non-terminal residue" evidence="1">
    <location>
        <position position="1"/>
    </location>
</feature>
<dbReference type="InterPro" id="IPR036615">
    <property type="entry name" value="Mur_ligase_C_dom_sf"/>
</dbReference>
<dbReference type="EMBL" id="PFWZ01000014">
    <property type="protein sequence ID" value="PJA41281.1"/>
    <property type="molecule type" value="Genomic_DNA"/>
</dbReference>
<gene>
    <name evidence="1" type="ORF">CO179_00215</name>
</gene>
<dbReference type="AlphaFoldDB" id="A0A2M7X5I7"/>